<dbReference type="Proteomes" id="UP000501690">
    <property type="component" value="Linkage Group LG6"/>
</dbReference>
<gene>
    <name evidence="1" type="ORF">DEO72_LG6g733</name>
</gene>
<accession>A0A4D6M6I2</accession>
<organism evidence="1 2">
    <name type="scientific">Vigna unguiculata</name>
    <name type="common">Cowpea</name>
    <dbReference type="NCBI Taxonomy" id="3917"/>
    <lineage>
        <taxon>Eukaryota</taxon>
        <taxon>Viridiplantae</taxon>
        <taxon>Streptophyta</taxon>
        <taxon>Embryophyta</taxon>
        <taxon>Tracheophyta</taxon>
        <taxon>Spermatophyta</taxon>
        <taxon>Magnoliopsida</taxon>
        <taxon>eudicotyledons</taxon>
        <taxon>Gunneridae</taxon>
        <taxon>Pentapetalae</taxon>
        <taxon>rosids</taxon>
        <taxon>fabids</taxon>
        <taxon>Fabales</taxon>
        <taxon>Fabaceae</taxon>
        <taxon>Papilionoideae</taxon>
        <taxon>50 kb inversion clade</taxon>
        <taxon>NPAAA clade</taxon>
        <taxon>indigoferoid/millettioid clade</taxon>
        <taxon>Phaseoleae</taxon>
        <taxon>Vigna</taxon>
    </lineage>
</organism>
<keyword evidence="2" id="KW-1185">Reference proteome</keyword>
<reference evidence="1 2" key="1">
    <citation type="submission" date="2019-04" db="EMBL/GenBank/DDBJ databases">
        <title>An improved genome assembly and genetic linkage map for asparagus bean, Vigna unguiculata ssp. sesquipedialis.</title>
        <authorList>
            <person name="Xia Q."/>
            <person name="Zhang R."/>
            <person name="Dong Y."/>
        </authorList>
    </citation>
    <scope>NUCLEOTIDE SEQUENCE [LARGE SCALE GENOMIC DNA]</scope>
    <source>
        <tissue evidence="1">Leaf</tissue>
    </source>
</reference>
<evidence type="ECO:0000313" key="2">
    <source>
        <dbReference type="Proteomes" id="UP000501690"/>
    </source>
</evidence>
<protein>
    <submittedName>
        <fullName evidence="1">Uncharacterized protein</fullName>
    </submittedName>
</protein>
<sequence length="163" mass="17638">MVVGAVPKSREPITVHHLLSREHSSPACLPSRLCPLLPSIADCASVHEASIAGLAPPLNSRRKGSKFCHRRATISPSLRPLSRLHCALLRATVTPPLLHPGFTLFRASVAPFVVPPSPHFATVPHSYHLATNVALLLRATAPASILRLFHHFQPPSHHQFSPG</sequence>
<dbReference type="EMBL" id="CP039350">
    <property type="protein sequence ID" value="QCD96031.1"/>
    <property type="molecule type" value="Genomic_DNA"/>
</dbReference>
<evidence type="ECO:0000313" key="1">
    <source>
        <dbReference type="EMBL" id="QCD96031.1"/>
    </source>
</evidence>
<proteinExistence type="predicted"/>
<name>A0A4D6M6I2_VIGUN</name>
<dbReference type="AlphaFoldDB" id="A0A4D6M6I2"/>